<dbReference type="Proteomes" id="UP000718012">
    <property type="component" value="Unassembled WGS sequence"/>
</dbReference>
<proteinExistence type="predicted"/>
<evidence type="ECO:0000313" key="3">
    <source>
        <dbReference type="Proteomes" id="UP000718012"/>
    </source>
</evidence>
<gene>
    <name evidence="2" type="ORF">K8U81_12900</name>
</gene>
<organism evidence="2 3">
    <name type="scientific">Phocaeicola coprocola</name>
    <dbReference type="NCBI Taxonomy" id="310298"/>
    <lineage>
        <taxon>Bacteria</taxon>
        <taxon>Pseudomonadati</taxon>
        <taxon>Bacteroidota</taxon>
        <taxon>Bacteroidia</taxon>
        <taxon>Bacteroidales</taxon>
        <taxon>Bacteroidaceae</taxon>
        <taxon>Phocaeicola</taxon>
    </lineage>
</organism>
<name>A0A921FGB5_9BACT</name>
<keyword evidence="1" id="KW-1133">Transmembrane helix</keyword>
<feature type="transmembrane region" description="Helical" evidence="1">
    <location>
        <begin position="7"/>
        <end position="27"/>
    </location>
</feature>
<comment type="caution">
    <text evidence="2">The sequence shown here is derived from an EMBL/GenBank/DDBJ whole genome shotgun (WGS) entry which is preliminary data.</text>
</comment>
<evidence type="ECO:0000256" key="1">
    <source>
        <dbReference type="SAM" id="Phobius"/>
    </source>
</evidence>
<dbReference type="RefSeq" id="WP_007566915.1">
    <property type="nucleotide sequence ID" value="NZ_CABKNL010000060.1"/>
</dbReference>
<dbReference type="AlphaFoldDB" id="A0A921FGB5"/>
<keyword evidence="1" id="KW-0812">Transmembrane</keyword>
<feature type="transmembrane region" description="Helical" evidence="1">
    <location>
        <begin position="33"/>
        <end position="52"/>
    </location>
</feature>
<dbReference type="EMBL" id="DYXD01000271">
    <property type="protein sequence ID" value="HJF09058.1"/>
    <property type="molecule type" value="Genomic_DNA"/>
</dbReference>
<protein>
    <submittedName>
        <fullName evidence="2">Uncharacterized protein</fullName>
    </submittedName>
</protein>
<dbReference type="GeneID" id="79859736"/>
<reference evidence="2" key="1">
    <citation type="journal article" date="2021" name="PeerJ">
        <title>Extensive microbial diversity within the chicken gut microbiome revealed by metagenomics and culture.</title>
        <authorList>
            <person name="Gilroy R."/>
            <person name="Ravi A."/>
            <person name="Getino M."/>
            <person name="Pursley I."/>
            <person name="Horton D.L."/>
            <person name="Alikhan N.F."/>
            <person name="Baker D."/>
            <person name="Gharbi K."/>
            <person name="Hall N."/>
            <person name="Watson M."/>
            <person name="Adriaenssens E.M."/>
            <person name="Foster-Nyarko E."/>
            <person name="Jarju S."/>
            <person name="Secka A."/>
            <person name="Antonio M."/>
            <person name="Oren A."/>
            <person name="Chaudhuri R.R."/>
            <person name="La Ragione R."/>
            <person name="Hildebrand F."/>
            <person name="Pallen M.J."/>
        </authorList>
    </citation>
    <scope>NUCLEOTIDE SEQUENCE</scope>
    <source>
        <strain evidence="2">CHK165-8395</strain>
    </source>
</reference>
<reference evidence="2" key="2">
    <citation type="submission" date="2021-09" db="EMBL/GenBank/DDBJ databases">
        <authorList>
            <person name="Gilroy R."/>
        </authorList>
    </citation>
    <scope>NUCLEOTIDE SEQUENCE</scope>
    <source>
        <strain evidence="2">CHK165-8395</strain>
    </source>
</reference>
<evidence type="ECO:0000313" key="2">
    <source>
        <dbReference type="EMBL" id="HJF09058.1"/>
    </source>
</evidence>
<sequence>MKSLLKNLGLLLVIIGAVILIICYYGGNVNDNAILATSLVLIIVGLISHIVLNKRIAD</sequence>
<accession>A0A921FGB5</accession>
<keyword evidence="1" id="KW-0472">Membrane</keyword>